<name>E9D3I2_COCPS</name>
<gene>
    <name evidence="2" type="ORF">CPSG_04723</name>
</gene>
<keyword evidence="3" id="KW-1185">Reference proteome</keyword>
<accession>E9D3I2</accession>
<reference evidence="3" key="2">
    <citation type="submission" date="2010-03" db="EMBL/GenBank/DDBJ databases">
        <title>The genome sequence of Coccidioides posadasii strain Silveira.</title>
        <authorList>
            <consortium name="The Broad Institute Genome Sequencing Center for Infectious Disease"/>
            <person name="Neafsey D."/>
            <person name="Orbach M."/>
            <person name="Henn M.R."/>
            <person name="Cole G.T."/>
            <person name="Galgiani J."/>
            <person name="Gardner M.J."/>
            <person name="Kirkland T.N."/>
            <person name="Taylor J.W."/>
            <person name="Young S.K."/>
            <person name="Zeng Q."/>
            <person name="Koehrsen M."/>
            <person name="Alvarado L."/>
            <person name="Berlin A."/>
            <person name="Borenstein D."/>
            <person name="Chapman S.B."/>
            <person name="Chen Z."/>
            <person name="Engels R."/>
            <person name="Freedman E."/>
            <person name="Gellesch M."/>
            <person name="Goldberg J."/>
            <person name="Griggs A."/>
            <person name="Gujja S."/>
            <person name="Heilman E."/>
            <person name="Heiman D."/>
            <person name="Howarth C."/>
            <person name="Jen D."/>
            <person name="Larson L."/>
            <person name="Mehta T."/>
            <person name="Neiman D."/>
            <person name="Park D."/>
            <person name="Pearson M."/>
            <person name="Richards J."/>
            <person name="Roberts A."/>
            <person name="Saif S."/>
            <person name="Shea T."/>
            <person name="Shenoy N."/>
            <person name="Sisk P."/>
            <person name="Stolte C."/>
            <person name="Sykes S."/>
            <person name="Walk T."/>
            <person name="White J."/>
            <person name="Yandava C."/>
            <person name="Haas B."/>
            <person name="Nusbaum C."/>
            <person name="Birren B."/>
        </authorList>
    </citation>
    <scope>NUCLEOTIDE SEQUENCE [LARGE SCALE GENOMIC DNA]</scope>
    <source>
        <strain evidence="3">RMSCC 757 / Silveira</strain>
    </source>
</reference>
<sequence>MDEPRDLPAALGIEMRHNLGKGRQGGSEPKEDGDELLHTKVWRQRGEWRETIAEFLRGMSLFQDPCL</sequence>
<evidence type="ECO:0000256" key="1">
    <source>
        <dbReference type="SAM" id="MobiDB-lite"/>
    </source>
</evidence>
<evidence type="ECO:0000313" key="3">
    <source>
        <dbReference type="Proteomes" id="UP000002497"/>
    </source>
</evidence>
<dbReference type="HOGENOM" id="CLU_2812165_0_0_1"/>
<dbReference type="EMBL" id="GL636491">
    <property type="protein sequence ID" value="EFW19177.1"/>
    <property type="molecule type" value="Genomic_DNA"/>
</dbReference>
<dbReference type="Proteomes" id="UP000002497">
    <property type="component" value="Unassembled WGS sequence"/>
</dbReference>
<dbReference type="VEuPathDB" id="FungiDB:CPSG_04723"/>
<protein>
    <submittedName>
        <fullName evidence="2">Uncharacterized protein</fullName>
    </submittedName>
</protein>
<evidence type="ECO:0000313" key="2">
    <source>
        <dbReference type="EMBL" id="EFW19177.1"/>
    </source>
</evidence>
<proteinExistence type="predicted"/>
<reference evidence="3" key="1">
    <citation type="journal article" date="2010" name="Genome Res.">
        <title>Population genomic sequencing of Coccidioides fungi reveals recent hybridization and transposon control.</title>
        <authorList>
            <person name="Neafsey D.E."/>
            <person name="Barker B.M."/>
            <person name="Sharpton T.J."/>
            <person name="Stajich J.E."/>
            <person name="Park D.J."/>
            <person name="Whiston E."/>
            <person name="Hung C.-Y."/>
            <person name="McMahan C."/>
            <person name="White J."/>
            <person name="Sykes S."/>
            <person name="Heiman D."/>
            <person name="Young S."/>
            <person name="Zeng Q."/>
            <person name="Abouelleil A."/>
            <person name="Aftuck L."/>
            <person name="Bessette D."/>
            <person name="Brown A."/>
            <person name="FitzGerald M."/>
            <person name="Lui A."/>
            <person name="Macdonald J.P."/>
            <person name="Priest M."/>
            <person name="Orbach M.J."/>
            <person name="Galgiani J.N."/>
            <person name="Kirkland T.N."/>
            <person name="Cole G.T."/>
            <person name="Birren B.W."/>
            <person name="Henn M.R."/>
            <person name="Taylor J.W."/>
            <person name="Rounsley S.D."/>
        </authorList>
    </citation>
    <scope>NUCLEOTIDE SEQUENCE [LARGE SCALE GENOMIC DNA]</scope>
    <source>
        <strain evidence="3">RMSCC 757 / Silveira</strain>
    </source>
</reference>
<organism evidence="3">
    <name type="scientific">Coccidioides posadasii (strain RMSCC 757 / Silveira)</name>
    <name type="common">Valley fever fungus</name>
    <dbReference type="NCBI Taxonomy" id="443226"/>
    <lineage>
        <taxon>Eukaryota</taxon>
        <taxon>Fungi</taxon>
        <taxon>Dikarya</taxon>
        <taxon>Ascomycota</taxon>
        <taxon>Pezizomycotina</taxon>
        <taxon>Eurotiomycetes</taxon>
        <taxon>Eurotiomycetidae</taxon>
        <taxon>Onygenales</taxon>
        <taxon>Onygenaceae</taxon>
        <taxon>Coccidioides</taxon>
    </lineage>
</organism>
<feature type="region of interest" description="Disordered" evidence="1">
    <location>
        <begin position="1"/>
        <end position="36"/>
    </location>
</feature>
<dbReference type="AlphaFoldDB" id="E9D3I2"/>